<reference evidence="2" key="1">
    <citation type="journal article" date="2019" name="Int. J. Syst. Evol. Microbiol.">
        <title>The Global Catalogue of Microorganisms (GCM) 10K type strain sequencing project: providing services to taxonomists for standard genome sequencing and annotation.</title>
        <authorList>
            <consortium name="The Broad Institute Genomics Platform"/>
            <consortium name="The Broad Institute Genome Sequencing Center for Infectious Disease"/>
            <person name="Wu L."/>
            <person name="Ma J."/>
        </authorList>
    </citation>
    <scope>NUCLEOTIDE SEQUENCE [LARGE SCALE GENOMIC DNA]</scope>
    <source>
        <strain evidence="2">JCM 16014</strain>
    </source>
</reference>
<name>A0ABP5GUP5_9ACTN</name>
<protein>
    <recommendedName>
        <fullName evidence="3">Secreted protein</fullName>
    </recommendedName>
</protein>
<comment type="caution">
    <text evidence="1">The sequence shown here is derived from an EMBL/GenBank/DDBJ whole genome shotgun (WGS) entry which is preliminary data.</text>
</comment>
<dbReference type="EMBL" id="BAAAQN010000069">
    <property type="protein sequence ID" value="GAA2057937.1"/>
    <property type="molecule type" value="Genomic_DNA"/>
</dbReference>
<proteinExistence type="predicted"/>
<dbReference type="Proteomes" id="UP001500751">
    <property type="component" value="Unassembled WGS sequence"/>
</dbReference>
<gene>
    <name evidence="1" type="ORF">GCM10009839_79390</name>
</gene>
<sequence>MPWYAAIAAVSASATETAEGDAFALTAADIASCFADPQPATATTIPSDNCRRTTFEIRVTTVSPAVLASHVERSSRALGGSIAAHEYAESKH</sequence>
<organism evidence="1 2">
    <name type="scientific">Catenulispora yoronensis</name>
    <dbReference type="NCBI Taxonomy" id="450799"/>
    <lineage>
        <taxon>Bacteria</taxon>
        <taxon>Bacillati</taxon>
        <taxon>Actinomycetota</taxon>
        <taxon>Actinomycetes</taxon>
        <taxon>Catenulisporales</taxon>
        <taxon>Catenulisporaceae</taxon>
        <taxon>Catenulispora</taxon>
    </lineage>
</organism>
<keyword evidence="2" id="KW-1185">Reference proteome</keyword>
<evidence type="ECO:0000313" key="2">
    <source>
        <dbReference type="Proteomes" id="UP001500751"/>
    </source>
</evidence>
<evidence type="ECO:0000313" key="1">
    <source>
        <dbReference type="EMBL" id="GAA2057937.1"/>
    </source>
</evidence>
<accession>A0ABP5GUP5</accession>
<evidence type="ECO:0008006" key="3">
    <source>
        <dbReference type="Google" id="ProtNLM"/>
    </source>
</evidence>